<dbReference type="CDD" id="cd17039">
    <property type="entry name" value="Ubl_ubiquitin_like"/>
    <property type="match status" value="1"/>
</dbReference>
<comment type="similarity">
    <text evidence="3 4">Belongs to the eukaryotic ribosomal protein eS32 family.</text>
</comment>
<comment type="caution">
    <text evidence="7">The sequence shown here is derived from an EMBL/GenBank/DDBJ whole genome shotgun (WGS) entry which is preliminary data.</text>
</comment>
<comment type="subunit">
    <text evidence="4">Component of the large ribosomal subunit.</text>
</comment>
<feature type="domain" description="Ubiquitin-like" evidence="6">
    <location>
        <begin position="1"/>
        <end position="75"/>
    </location>
</feature>
<evidence type="ECO:0000256" key="4">
    <source>
        <dbReference type="RuleBase" id="RU368055"/>
    </source>
</evidence>
<keyword evidence="2 4" id="KW-0687">Ribonucleoprotein</keyword>
<keyword evidence="8" id="KW-1185">Reference proteome</keyword>
<dbReference type="GO" id="GO:0003735">
    <property type="term" value="F:structural constituent of ribosome"/>
    <property type="evidence" value="ECO:0007669"/>
    <property type="project" value="UniProtKB-UniRule"/>
</dbReference>
<name>A0ABD3QFV7_9STRA</name>
<evidence type="ECO:0000313" key="8">
    <source>
        <dbReference type="Proteomes" id="UP001530315"/>
    </source>
</evidence>
<dbReference type="GO" id="GO:0005840">
    <property type="term" value="C:ribosome"/>
    <property type="evidence" value="ECO:0007669"/>
    <property type="project" value="UniProtKB-KW"/>
</dbReference>
<evidence type="ECO:0000259" key="6">
    <source>
        <dbReference type="PROSITE" id="PS50053"/>
    </source>
</evidence>
<dbReference type="GO" id="GO:1990904">
    <property type="term" value="C:ribonucleoprotein complex"/>
    <property type="evidence" value="ECO:0007669"/>
    <property type="project" value="UniProtKB-KW"/>
</dbReference>
<gene>
    <name evidence="7" type="ORF">ACHAW5_005444</name>
</gene>
<feature type="region of interest" description="Disordered" evidence="5">
    <location>
        <begin position="81"/>
        <end position="100"/>
    </location>
</feature>
<protein>
    <recommendedName>
        <fullName evidence="4">60S ribosomal protein L41</fullName>
    </recommendedName>
</protein>
<organism evidence="7 8">
    <name type="scientific">Stephanodiscus triporus</name>
    <dbReference type="NCBI Taxonomy" id="2934178"/>
    <lineage>
        <taxon>Eukaryota</taxon>
        <taxon>Sar</taxon>
        <taxon>Stramenopiles</taxon>
        <taxon>Ochrophyta</taxon>
        <taxon>Bacillariophyta</taxon>
        <taxon>Coscinodiscophyceae</taxon>
        <taxon>Thalassiosirophycidae</taxon>
        <taxon>Stephanodiscales</taxon>
        <taxon>Stephanodiscaceae</taxon>
        <taxon>Stephanodiscus</taxon>
    </lineage>
</organism>
<evidence type="ECO:0000256" key="3">
    <source>
        <dbReference type="ARBA" id="ARBA00043969"/>
    </source>
</evidence>
<evidence type="ECO:0000256" key="1">
    <source>
        <dbReference type="ARBA" id="ARBA00022980"/>
    </source>
</evidence>
<sequence>MQIIVTAPAGASMAYAVDGSTTVTELKAMIENAEFIPGHLIRLMSGDAELMEGTLAGLGIEEDEELSLMLEVPGGMRAKWRKKRMRRLRRKRRKMRQRAR</sequence>
<dbReference type="Gene3D" id="3.10.20.90">
    <property type="entry name" value="Phosphatidylinositol 3-kinase Catalytic Subunit, Chain A, domain 1"/>
    <property type="match status" value="1"/>
</dbReference>
<dbReference type="InterPro" id="IPR000626">
    <property type="entry name" value="Ubiquitin-like_dom"/>
</dbReference>
<evidence type="ECO:0000256" key="5">
    <source>
        <dbReference type="SAM" id="MobiDB-lite"/>
    </source>
</evidence>
<evidence type="ECO:0000256" key="2">
    <source>
        <dbReference type="ARBA" id="ARBA00023274"/>
    </source>
</evidence>
<dbReference type="EMBL" id="JALLAZ020000267">
    <property type="protein sequence ID" value="KAL3799167.1"/>
    <property type="molecule type" value="Genomic_DNA"/>
</dbReference>
<evidence type="ECO:0000313" key="7">
    <source>
        <dbReference type="EMBL" id="KAL3799167.1"/>
    </source>
</evidence>
<dbReference type="SMART" id="SM00213">
    <property type="entry name" value="UBQ"/>
    <property type="match status" value="1"/>
</dbReference>
<proteinExistence type="inferred from homology"/>
<accession>A0ABD3QFV7</accession>
<dbReference type="Proteomes" id="UP001530315">
    <property type="component" value="Unassembled WGS sequence"/>
</dbReference>
<dbReference type="AlphaFoldDB" id="A0ABD3QFV7"/>
<reference evidence="7 8" key="1">
    <citation type="submission" date="2024-10" db="EMBL/GenBank/DDBJ databases">
        <title>Updated reference genomes for cyclostephanoid diatoms.</title>
        <authorList>
            <person name="Roberts W.R."/>
            <person name="Alverson A.J."/>
        </authorList>
    </citation>
    <scope>NUCLEOTIDE SEQUENCE [LARGE SCALE GENOMIC DNA]</scope>
    <source>
        <strain evidence="7 8">AJA276-08</strain>
    </source>
</reference>
<dbReference type="InterPro" id="IPR029071">
    <property type="entry name" value="Ubiquitin-like_domsf"/>
</dbReference>
<dbReference type="PROSITE" id="PS50053">
    <property type="entry name" value="UBIQUITIN_2"/>
    <property type="match status" value="1"/>
</dbReference>
<dbReference type="Pfam" id="PF00240">
    <property type="entry name" value="ubiquitin"/>
    <property type="match status" value="1"/>
</dbReference>
<keyword evidence="1 4" id="KW-0689">Ribosomal protein</keyword>
<dbReference type="Pfam" id="PF05162">
    <property type="entry name" value="Ribosomal_L41"/>
    <property type="match status" value="1"/>
</dbReference>
<dbReference type="InterPro" id="IPR007836">
    <property type="entry name" value="Ribosomal_eS32"/>
</dbReference>
<dbReference type="SUPFAM" id="SSF54236">
    <property type="entry name" value="Ubiquitin-like"/>
    <property type="match status" value="1"/>
</dbReference>